<gene>
    <name evidence="3" type="ORF">HMI46_06815</name>
    <name evidence="2" type="ORF">M5X12_21310</name>
</gene>
<organism evidence="3 4">
    <name type="scientific">Paenibacillus alvei</name>
    <name type="common">Bacillus alvei</name>
    <dbReference type="NCBI Taxonomy" id="44250"/>
    <lineage>
        <taxon>Bacteria</taxon>
        <taxon>Bacillati</taxon>
        <taxon>Bacillota</taxon>
        <taxon>Bacilli</taxon>
        <taxon>Bacillales</taxon>
        <taxon>Paenibacillaceae</taxon>
        <taxon>Paenibacillus</taxon>
    </lineage>
</organism>
<sequence>MVKNNKANRMHPANSKYTSTEFAAENTAADTEFGQEAAGTVGAAGTAGAVGAAGVTGAQKGIVQKVQEADQK</sequence>
<dbReference type="EMBL" id="JAMDNP010000048">
    <property type="protein sequence ID" value="MCY9763076.1"/>
    <property type="molecule type" value="Genomic_DNA"/>
</dbReference>
<protein>
    <submittedName>
        <fullName evidence="3">Uncharacterized protein</fullName>
    </submittedName>
</protein>
<keyword evidence="5" id="KW-1185">Reference proteome</keyword>
<dbReference type="Proteomes" id="UP000552038">
    <property type="component" value="Unassembled WGS sequence"/>
</dbReference>
<evidence type="ECO:0000313" key="2">
    <source>
        <dbReference type="EMBL" id="MCY9763076.1"/>
    </source>
</evidence>
<dbReference type="RefSeq" id="WP_163977745.1">
    <property type="nucleotide sequence ID" value="NZ_JABFOR010000006.1"/>
</dbReference>
<dbReference type="AlphaFoldDB" id="A0AAP6ZZM6"/>
<comment type="caution">
    <text evidence="3">The sequence shown here is derived from an EMBL/GenBank/DDBJ whole genome shotgun (WGS) entry which is preliminary data.</text>
</comment>
<reference evidence="2 5" key="2">
    <citation type="submission" date="2022-05" db="EMBL/GenBank/DDBJ databases">
        <title>Genome Sequencing of Bee-Associated Microbes.</title>
        <authorList>
            <person name="Dunlap C."/>
        </authorList>
    </citation>
    <scope>NUCLEOTIDE SEQUENCE [LARGE SCALE GENOMIC DNA]</scope>
    <source>
        <strain evidence="2 5">NRRL B-04010</strain>
    </source>
</reference>
<dbReference type="EMBL" id="JABFOR010000006">
    <property type="protein sequence ID" value="NOJ70262.1"/>
    <property type="molecule type" value="Genomic_DNA"/>
</dbReference>
<evidence type="ECO:0000313" key="4">
    <source>
        <dbReference type="Proteomes" id="UP000552038"/>
    </source>
</evidence>
<evidence type="ECO:0000256" key="1">
    <source>
        <dbReference type="SAM" id="MobiDB-lite"/>
    </source>
</evidence>
<evidence type="ECO:0000313" key="3">
    <source>
        <dbReference type="EMBL" id="NOJ70262.1"/>
    </source>
</evidence>
<evidence type="ECO:0000313" key="5">
    <source>
        <dbReference type="Proteomes" id="UP001527181"/>
    </source>
</evidence>
<accession>A0AAP6ZZM6</accession>
<feature type="region of interest" description="Disordered" evidence="1">
    <location>
        <begin position="1"/>
        <end position="22"/>
    </location>
</feature>
<reference evidence="3 4" key="1">
    <citation type="submission" date="2020-05" db="EMBL/GenBank/DDBJ databases">
        <title>Whole genome sequencing and identification of novel metabolites from Paenibacillus alvei strain JR949.</title>
        <authorList>
            <person name="Rajendhran J."/>
            <person name="Sree Pranav P."/>
            <person name="Mahalakshmi B."/>
            <person name="Karthikeyan R."/>
        </authorList>
    </citation>
    <scope>NUCLEOTIDE SEQUENCE [LARGE SCALE GENOMIC DNA]</scope>
    <source>
        <strain evidence="3 4">JR949</strain>
    </source>
</reference>
<dbReference type="Proteomes" id="UP001527181">
    <property type="component" value="Unassembled WGS sequence"/>
</dbReference>
<proteinExistence type="predicted"/>
<name>A0AAP6ZZM6_PAEAL</name>